<evidence type="ECO:0000313" key="1">
    <source>
        <dbReference type="EMBL" id="NML11731.1"/>
    </source>
</evidence>
<gene>
    <name evidence="1" type="ORF">HHL08_16510</name>
</gene>
<reference evidence="1 2" key="1">
    <citation type="submission" date="2020-04" db="EMBL/GenBank/DDBJ databases">
        <title>Sphingobium sp. AR-3-1 isolated from Arctic soil.</title>
        <authorList>
            <person name="Dahal R.H."/>
            <person name="Chaudhary D.K."/>
        </authorList>
    </citation>
    <scope>NUCLEOTIDE SEQUENCE [LARGE SCALE GENOMIC DNA]</scope>
    <source>
        <strain evidence="1 2">AR-3-1</strain>
    </source>
</reference>
<keyword evidence="2" id="KW-1185">Reference proteome</keyword>
<sequence>MTSAAALMKAQTWLAAHQDKDGSVTAKSINKDRKPGTGAYLFMTDEATGMAALAMRR</sequence>
<dbReference type="Proteomes" id="UP000519023">
    <property type="component" value="Unassembled WGS sequence"/>
</dbReference>
<name>A0A7X9WXH7_9SPHN</name>
<comment type="caution">
    <text evidence="1">The sequence shown here is derived from an EMBL/GenBank/DDBJ whole genome shotgun (WGS) entry which is preliminary data.</text>
</comment>
<dbReference type="EMBL" id="JABBFV010000013">
    <property type="protein sequence ID" value="NML11731.1"/>
    <property type="molecule type" value="Genomic_DNA"/>
</dbReference>
<protein>
    <submittedName>
        <fullName evidence="1">Squalene--hopene cyclase</fullName>
    </submittedName>
</protein>
<dbReference type="AlphaFoldDB" id="A0A7X9WXH7"/>
<proteinExistence type="predicted"/>
<accession>A0A7X9WXH7</accession>
<evidence type="ECO:0000313" key="2">
    <source>
        <dbReference type="Proteomes" id="UP000519023"/>
    </source>
</evidence>
<organism evidence="1 2">
    <name type="scientific">Sphingobium psychrophilum</name>
    <dbReference type="NCBI Taxonomy" id="2728834"/>
    <lineage>
        <taxon>Bacteria</taxon>
        <taxon>Pseudomonadati</taxon>
        <taxon>Pseudomonadota</taxon>
        <taxon>Alphaproteobacteria</taxon>
        <taxon>Sphingomonadales</taxon>
        <taxon>Sphingomonadaceae</taxon>
        <taxon>Sphingobium</taxon>
    </lineage>
</organism>